<accession>A0A0D2NL06</accession>
<evidence type="ECO:0000313" key="1">
    <source>
        <dbReference type="EMBL" id="KJA17261.1"/>
    </source>
</evidence>
<keyword evidence="2" id="KW-1185">Reference proteome</keyword>
<protein>
    <submittedName>
        <fullName evidence="1">Uncharacterized protein</fullName>
    </submittedName>
</protein>
<dbReference type="EMBL" id="KN817606">
    <property type="protein sequence ID" value="KJA17261.1"/>
    <property type="molecule type" value="Genomic_DNA"/>
</dbReference>
<name>A0A0D2NL06_HYPSF</name>
<reference evidence="2" key="1">
    <citation type="submission" date="2014-04" db="EMBL/GenBank/DDBJ databases">
        <title>Evolutionary Origins and Diversification of the Mycorrhizal Mutualists.</title>
        <authorList>
            <consortium name="DOE Joint Genome Institute"/>
            <consortium name="Mycorrhizal Genomics Consortium"/>
            <person name="Kohler A."/>
            <person name="Kuo A."/>
            <person name="Nagy L.G."/>
            <person name="Floudas D."/>
            <person name="Copeland A."/>
            <person name="Barry K.W."/>
            <person name="Cichocki N."/>
            <person name="Veneault-Fourrey C."/>
            <person name="LaButti K."/>
            <person name="Lindquist E.A."/>
            <person name="Lipzen A."/>
            <person name="Lundell T."/>
            <person name="Morin E."/>
            <person name="Murat C."/>
            <person name="Riley R."/>
            <person name="Ohm R."/>
            <person name="Sun H."/>
            <person name="Tunlid A."/>
            <person name="Henrissat B."/>
            <person name="Grigoriev I.V."/>
            <person name="Hibbett D.S."/>
            <person name="Martin F."/>
        </authorList>
    </citation>
    <scope>NUCLEOTIDE SEQUENCE [LARGE SCALE GENOMIC DNA]</scope>
    <source>
        <strain evidence="2">FD-334 SS-4</strain>
    </source>
</reference>
<proteinExistence type="predicted"/>
<gene>
    <name evidence="1" type="ORF">HYPSUDRAFT_1025359</name>
</gene>
<evidence type="ECO:0000313" key="2">
    <source>
        <dbReference type="Proteomes" id="UP000054270"/>
    </source>
</evidence>
<dbReference type="Proteomes" id="UP000054270">
    <property type="component" value="Unassembled WGS sequence"/>
</dbReference>
<organism evidence="1 2">
    <name type="scientific">Hypholoma sublateritium (strain FD-334 SS-4)</name>
    <dbReference type="NCBI Taxonomy" id="945553"/>
    <lineage>
        <taxon>Eukaryota</taxon>
        <taxon>Fungi</taxon>
        <taxon>Dikarya</taxon>
        <taxon>Basidiomycota</taxon>
        <taxon>Agaricomycotina</taxon>
        <taxon>Agaricomycetes</taxon>
        <taxon>Agaricomycetidae</taxon>
        <taxon>Agaricales</taxon>
        <taxon>Agaricineae</taxon>
        <taxon>Strophariaceae</taxon>
        <taxon>Hypholoma</taxon>
    </lineage>
</organism>
<dbReference type="AlphaFoldDB" id="A0A0D2NL06"/>
<sequence>MLSSVDATNMRGLNIVHENSSLPTPRYFRNIQWNGHYQTQPYSFPRPQYLVCLWAKNHFTLCKSGIARQTRIAAPEGLRRFITSFLLHVSYILGFSWMHLSCHIVTVLPSPRLFLAWAVPDHDLLVPPSFSAVQVQTPDAVWSPERPGIQPSFPSGCLQIGRT</sequence>